<reference evidence="2 3" key="1">
    <citation type="submission" date="2020-08" db="EMBL/GenBank/DDBJ databases">
        <title>The Agave Microbiome: Exploring the role of microbial communities in plant adaptations to desert environments.</title>
        <authorList>
            <person name="Partida-Martinez L.P."/>
        </authorList>
    </citation>
    <scope>NUCLEOTIDE SEQUENCE [LARGE SCALE GENOMIC DNA]</scope>
    <source>
        <strain evidence="2 3">AS2.23</strain>
    </source>
</reference>
<feature type="domain" description="MmyB-like transcription regulator ligand binding" evidence="1">
    <location>
        <begin position="1"/>
        <end position="63"/>
    </location>
</feature>
<proteinExistence type="predicted"/>
<organism evidence="2 3">
    <name type="scientific">Kineococcus radiotolerans</name>
    <dbReference type="NCBI Taxonomy" id="131568"/>
    <lineage>
        <taxon>Bacteria</taxon>
        <taxon>Bacillati</taxon>
        <taxon>Actinomycetota</taxon>
        <taxon>Actinomycetes</taxon>
        <taxon>Kineosporiales</taxon>
        <taxon>Kineosporiaceae</taxon>
        <taxon>Kineococcus</taxon>
    </lineage>
</organism>
<protein>
    <recommendedName>
        <fullName evidence="1">MmyB-like transcription regulator ligand binding domain-containing protein</fullName>
    </recommendedName>
</protein>
<dbReference type="EMBL" id="JACHVY010000005">
    <property type="protein sequence ID" value="MBB2903089.1"/>
    <property type="molecule type" value="Genomic_DNA"/>
</dbReference>
<comment type="caution">
    <text evidence="2">The sequence shown here is derived from an EMBL/GenBank/DDBJ whole genome shotgun (WGS) entry which is preliminary data.</text>
</comment>
<gene>
    <name evidence="2" type="ORF">FHR75_003931</name>
</gene>
<dbReference type="InterPro" id="IPR041413">
    <property type="entry name" value="MLTR_LBD"/>
</dbReference>
<reference evidence="2 3" key="2">
    <citation type="submission" date="2020-08" db="EMBL/GenBank/DDBJ databases">
        <authorList>
            <person name="Partida-Martinez L."/>
            <person name="Huntemann M."/>
            <person name="Clum A."/>
            <person name="Wang J."/>
            <person name="Palaniappan K."/>
            <person name="Ritter S."/>
            <person name="Chen I.-M."/>
            <person name="Stamatis D."/>
            <person name="Reddy T."/>
            <person name="O'Malley R."/>
            <person name="Daum C."/>
            <person name="Shapiro N."/>
            <person name="Ivanova N."/>
            <person name="Kyrpides N."/>
            <person name="Woyke T."/>
        </authorList>
    </citation>
    <scope>NUCLEOTIDE SEQUENCE [LARGE SCALE GENOMIC DNA]</scope>
    <source>
        <strain evidence="2 3">AS2.23</strain>
    </source>
</reference>
<evidence type="ECO:0000313" key="3">
    <source>
        <dbReference type="Proteomes" id="UP000533269"/>
    </source>
</evidence>
<accession>A0A7W4TQ72</accession>
<dbReference type="AlphaFoldDB" id="A0A7W4TQ72"/>
<dbReference type="Proteomes" id="UP000533269">
    <property type="component" value="Unassembled WGS sequence"/>
</dbReference>
<evidence type="ECO:0000313" key="2">
    <source>
        <dbReference type="EMBL" id="MBB2903089.1"/>
    </source>
</evidence>
<dbReference type="RefSeq" id="WP_183392728.1">
    <property type="nucleotide sequence ID" value="NZ_JACHVY010000005.1"/>
</dbReference>
<evidence type="ECO:0000259" key="1">
    <source>
        <dbReference type="Pfam" id="PF17765"/>
    </source>
</evidence>
<sequence length="70" mass="7481">MLAQNDLATAILGNLSAATPAERNLARRAFLPEVAHRTGAEVADMTEFRHPIIAGSSTATVRYPTTPLPH</sequence>
<dbReference type="Pfam" id="PF17765">
    <property type="entry name" value="MLTR_LBD"/>
    <property type="match status" value="1"/>
</dbReference>
<name>A0A7W4TQ72_KINRA</name>